<dbReference type="EMBL" id="JBHULN010000005">
    <property type="protein sequence ID" value="MFD2570895.1"/>
    <property type="molecule type" value="Genomic_DNA"/>
</dbReference>
<reference evidence="2" key="1">
    <citation type="journal article" date="2019" name="Int. J. Syst. Evol. Microbiol.">
        <title>The Global Catalogue of Microorganisms (GCM) 10K type strain sequencing project: providing services to taxonomists for standard genome sequencing and annotation.</title>
        <authorList>
            <consortium name="The Broad Institute Genomics Platform"/>
            <consortium name="The Broad Institute Genome Sequencing Center for Infectious Disease"/>
            <person name="Wu L."/>
            <person name="Ma J."/>
        </authorList>
    </citation>
    <scope>NUCLEOTIDE SEQUENCE [LARGE SCALE GENOMIC DNA]</scope>
    <source>
        <strain evidence="2">KCTC 42805</strain>
    </source>
</reference>
<protein>
    <recommendedName>
        <fullName evidence="3">Type II toxin-antitoxin system VapB family antitoxin</fullName>
    </recommendedName>
</protein>
<comment type="caution">
    <text evidence="1">The sequence shown here is derived from an EMBL/GenBank/DDBJ whole genome shotgun (WGS) entry which is preliminary data.</text>
</comment>
<evidence type="ECO:0000313" key="2">
    <source>
        <dbReference type="Proteomes" id="UP001597469"/>
    </source>
</evidence>
<accession>A0ABW5M1P0</accession>
<evidence type="ECO:0000313" key="1">
    <source>
        <dbReference type="EMBL" id="MFD2570895.1"/>
    </source>
</evidence>
<proteinExistence type="predicted"/>
<dbReference type="Proteomes" id="UP001597469">
    <property type="component" value="Unassembled WGS sequence"/>
</dbReference>
<organism evidence="1 2">
    <name type="scientific">Spirosoma soli</name>
    <dbReference type="NCBI Taxonomy" id="1770529"/>
    <lineage>
        <taxon>Bacteria</taxon>
        <taxon>Pseudomonadati</taxon>
        <taxon>Bacteroidota</taxon>
        <taxon>Cytophagia</taxon>
        <taxon>Cytophagales</taxon>
        <taxon>Cytophagaceae</taxon>
        <taxon>Spirosoma</taxon>
    </lineage>
</organism>
<gene>
    <name evidence="1" type="ORF">ACFSUS_09645</name>
</gene>
<name>A0ABW5M1P0_9BACT</name>
<keyword evidence="2" id="KW-1185">Reference proteome</keyword>
<sequence>MQVTIEVEDSLIEALGYERVKDLLSDSAAHLEMKVAAQEILKEFSEEDPMHDPAWQTARQQAWEQEKHKYLFKTDG</sequence>
<evidence type="ECO:0008006" key="3">
    <source>
        <dbReference type="Google" id="ProtNLM"/>
    </source>
</evidence>
<dbReference type="RefSeq" id="WP_381521977.1">
    <property type="nucleotide sequence ID" value="NZ_JBHULN010000005.1"/>
</dbReference>